<dbReference type="GO" id="GO:0009507">
    <property type="term" value="C:chloroplast"/>
    <property type="evidence" value="ECO:0007669"/>
    <property type="project" value="TreeGrafter"/>
</dbReference>
<dbReference type="InterPro" id="IPR029058">
    <property type="entry name" value="AB_hydrolase_fold"/>
</dbReference>
<dbReference type="Gramene" id="C.cajan_09980.t">
    <property type="protein sequence ID" value="C.cajan_09980.t"/>
    <property type="gene ID" value="C.cajan_09980"/>
</dbReference>
<dbReference type="EMBL" id="CM003605">
    <property type="protein sequence ID" value="KYP71021.1"/>
    <property type="molecule type" value="Genomic_DNA"/>
</dbReference>
<feature type="domain" description="AB hydrolase-1" evidence="1">
    <location>
        <begin position="146"/>
        <end position="425"/>
    </location>
</feature>
<dbReference type="FunFam" id="3.40.50.1820:FF:000136">
    <property type="entry name" value="Pheophytinase, chloroplastic"/>
    <property type="match status" value="1"/>
</dbReference>
<proteinExistence type="predicted"/>
<dbReference type="InterPro" id="IPR000073">
    <property type="entry name" value="AB_hydrolase_1"/>
</dbReference>
<gene>
    <name evidence="2" type="ORF">KK1_010264</name>
</gene>
<evidence type="ECO:0000313" key="3">
    <source>
        <dbReference type="Proteomes" id="UP000075243"/>
    </source>
</evidence>
<dbReference type="Proteomes" id="UP000075243">
    <property type="component" value="Chromosome 3"/>
</dbReference>
<reference evidence="2 3" key="1">
    <citation type="journal article" date="2012" name="Nat. Biotechnol.">
        <title>Draft genome sequence of pigeonpea (Cajanus cajan), an orphan legume crop of resource-poor farmers.</title>
        <authorList>
            <person name="Varshney R.K."/>
            <person name="Chen W."/>
            <person name="Li Y."/>
            <person name="Bharti A.K."/>
            <person name="Saxena R.K."/>
            <person name="Schlueter J.A."/>
            <person name="Donoghue M.T."/>
            <person name="Azam S."/>
            <person name="Fan G."/>
            <person name="Whaley A.M."/>
            <person name="Farmer A.D."/>
            <person name="Sheridan J."/>
            <person name="Iwata A."/>
            <person name="Tuteja R."/>
            <person name="Penmetsa R.V."/>
            <person name="Wu W."/>
            <person name="Upadhyaya H.D."/>
            <person name="Yang S.P."/>
            <person name="Shah T."/>
            <person name="Saxena K.B."/>
            <person name="Michael T."/>
            <person name="McCombie W.R."/>
            <person name="Yang B."/>
            <person name="Zhang G."/>
            <person name="Yang H."/>
            <person name="Wang J."/>
            <person name="Spillane C."/>
            <person name="Cook D.R."/>
            <person name="May G.D."/>
            <person name="Xu X."/>
            <person name="Jackson S.A."/>
        </authorList>
    </citation>
    <scope>NUCLEOTIDE SEQUENCE [LARGE SCALE GENOMIC DNA]</scope>
    <source>
        <strain evidence="3">cv. Asha</strain>
    </source>
</reference>
<name>A0A151TVJ7_CAJCA</name>
<accession>A0A151TVJ7</accession>
<protein>
    <recommendedName>
        <fullName evidence="1">AB hydrolase-1 domain-containing protein</fullName>
    </recommendedName>
</protein>
<dbReference type="STRING" id="3821.A0A151TVJ7"/>
<dbReference type="PANTHER" id="PTHR47280">
    <property type="entry name" value="PHEOPHYTINASE, CHLOROPLASTIC"/>
    <property type="match status" value="1"/>
</dbReference>
<keyword evidence="3" id="KW-1185">Reference proteome</keyword>
<dbReference type="AlphaFoldDB" id="A0A151TVJ7"/>
<sequence length="507" mass="56537">METLSYGSAPCCQVVNSKWKLFEKSLDSRQSRVPSIGKLGVYYTNTISTHGHVGFYDMGRVQLRGSKRLNFKVCSGSYDGYVIGEEEARDISGIEEPATKVLIPGLPDDSNGESGAPISSCFWRWKPKLNVHYEKAGCENVDSPHVLFLPGFGVGSFHYEKQLRDLGRDFRAWSLDFLGQGMSLPFEDPAPLSASNGSTSSWGFGDETEPWATKLVYSVDLWQEQVRCFVEEVIGEPVYLVGNSLGGLVALYFAACNPHLVKGVTLLNATPFWGFLPNPIKNPRLAKLFPWAGTFPLPSSIKRLTELLWEKISDPKSIAEVLSQVYADHSINVDNVFSRIVETTRHPAAAASFASIMFAPQGELSFSETLSRCRANQVPICLMYGKEDPWVAPVWGLQVKRLVPEAPYYQISPAGHCPHDEVPEVINFLLRGWIKNLESEGSVSLPLLEDIDSMKQTTIDRELEFPREGSKKSVMIRFFASSLSLWDRIRSFIKSQSKFSNLAAKTQ</sequence>
<dbReference type="InterPro" id="IPR044211">
    <property type="entry name" value="PPH_chloroplastic"/>
</dbReference>
<dbReference type="OrthoDB" id="408373at2759"/>
<dbReference type="OMA" id="ISSCFWR"/>
<dbReference type="GO" id="GO:0080124">
    <property type="term" value="F:pheophytinase activity"/>
    <property type="evidence" value="ECO:0007669"/>
    <property type="project" value="InterPro"/>
</dbReference>
<dbReference type="Pfam" id="PF12697">
    <property type="entry name" value="Abhydrolase_6"/>
    <property type="match status" value="1"/>
</dbReference>
<dbReference type="Gene3D" id="3.40.50.1820">
    <property type="entry name" value="alpha/beta hydrolase"/>
    <property type="match status" value="1"/>
</dbReference>
<evidence type="ECO:0000259" key="1">
    <source>
        <dbReference type="Pfam" id="PF12697"/>
    </source>
</evidence>
<organism evidence="2 3">
    <name type="scientific">Cajanus cajan</name>
    <name type="common">Pigeon pea</name>
    <name type="synonym">Cajanus indicus</name>
    <dbReference type="NCBI Taxonomy" id="3821"/>
    <lineage>
        <taxon>Eukaryota</taxon>
        <taxon>Viridiplantae</taxon>
        <taxon>Streptophyta</taxon>
        <taxon>Embryophyta</taxon>
        <taxon>Tracheophyta</taxon>
        <taxon>Spermatophyta</taxon>
        <taxon>Magnoliopsida</taxon>
        <taxon>eudicotyledons</taxon>
        <taxon>Gunneridae</taxon>
        <taxon>Pentapetalae</taxon>
        <taxon>rosids</taxon>
        <taxon>fabids</taxon>
        <taxon>Fabales</taxon>
        <taxon>Fabaceae</taxon>
        <taxon>Papilionoideae</taxon>
        <taxon>50 kb inversion clade</taxon>
        <taxon>NPAAA clade</taxon>
        <taxon>indigoferoid/millettioid clade</taxon>
        <taxon>Phaseoleae</taxon>
        <taxon>Cajanus</taxon>
    </lineage>
</organism>
<dbReference type="SUPFAM" id="SSF53474">
    <property type="entry name" value="alpha/beta-Hydrolases"/>
    <property type="match status" value="1"/>
</dbReference>
<dbReference type="GO" id="GO:0015996">
    <property type="term" value="P:chlorophyll catabolic process"/>
    <property type="evidence" value="ECO:0007669"/>
    <property type="project" value="InterPro"/>
</dbReference>
<evidence type="ECO:0000313" key="2">
    <source>
        <dbReference type="EMBL" id="KYP71021.1"/>
    </source>
</evidence>
<dbReference type="PANTHER" id="PTHR47280:SF1">
    <property type="entry name" value="PHEOPHYTINASE, CHLOROPLASTIC"/>
    <property type="match status" value="1"/>
</dbReference>